<comment type="caution">
    <text evidence="1">The sequence shown here is derived from an EMBL/GenBank/DDBJ whole genome shotgun (WGS) entry which is preliminary data.</text>
</comment>
<dbReference type="EMBL" id="ATMH01006894">
    <property type="protein sequence ID" value="EPY25000.1"/>
    <property type="molecule type" value="Genomic_DNA"/>
</dbReference>
<sequence length="307" mass="34298">MWLLPQQLPYFGIKRVSGTQSITFPSTLLVDPGNVSAYPISFVPRALQVHILTKSPPPIHSPRVPLIVSKKDESFLWCKATVEEVAGCSFFQKSSLPESMSLLVSSDLCAPPRVRTDDMLEVINAQQSTNPFLLDPSLEHMDWLSKEPLPPAISSGLTTTAAQYGYTSFSWLEASAARDNDIRCHGEPHKIVAMESVSLLHVSQLPLQRQRALLDITPRHVLLNAMQHPFVRSRTRWLKAKTYGITLPLRREDLPVGAEERLSHPLLWVECGTPQPDSAALTRNRTVIKFFFNASQVITEDVERAVG</sequence>
<protein>
    <submittedName>
        <fullName evidence="1">Uncharacterized protein</fullName>
    </submittedName>
</protein>
<gene>
    <name evidence="1" type="ORF">STCU_06894</name>
</gene>
<proteinExistence type="predicted"/>
<organism evidence="1 2">
    <name type="scientific">Strigomonas culicis</name>
    <dbReference type="NCBI Taxonomy" id="28005"/>
    <lineage>
        <taxon>Eukaryota</taxon>
        <taxon>Discoba</taxon>
        <taxon>Euglenozoa</taxon>
        <taxon>Kinetoplastea</taxon>
        <taxon>Metakinetoplastina</taxon>
        <taxon>Trypanosomatida</taxon>
        <taxon>Trypanosomatidae</taxon>
        <taxon>Strigomonadinae</taxon>
        <taxon>Strigomonas</taxon>
    </lineage>
</organism>
<dbReference type="Proteomes" id="UP000015354">
    <property type="component" value="Unassembled WGS sequence"/>
</dbReference>
<evidence type="ECO:0000313" key="2">
    <source>
        <dbReference type="Proteomes" id="UP000015354"/>
    </source>
</evidence>
<dbReference type="OrthoDB" id="271049at2759"/>
<evidence type="ECO:0000313" key="1">
    <source>
        <dbReference type="EMBL" id="EPY25000.1"/>
    </source>
</evidence>
<accession>S9VNX4</accession>
<keyword evidence="2" id="KW-1185">Reference proteome</keyword>
<name>S9VNX4_9TRYP</name>
<reference evidence="1 2" key="1">
    <citation type="journal article" date="2013" name="PLoS ONE">
        <title>Predicting the Proteins of Angomonas deanei, Strigomonas culicis and Their Respective Endosymbionts Reveals New Aspects of the Trypanosomatidae Family.</title>
        <authorList>
            <person name="Motta M.C."/>
            <person name="Martins A.C."/>
            <person name="de Souza S.S."/>
            <person name="Catta-Preta C.M."/>
            <person name="Silva R."/>
            <person name="Klein C.C."/>
            <person name="de Almeida L.G."/>
            <person name="de Lima Cunha O."/>
            <person name="Ciapina L.P."/>
            <person name="Brocchi M."/>
            <person name="Colabardini A.C."/>
            <person name="de Araujo Lima B."/>
            <person name="Machado C.R."/>
            <person name="de Almeida Soares C.M."/>
            <person name="Probst C.M."/>
            <person name="de Menezes C.B."/>
            <person name="Thompson C.E."/>
            <person name="Bartholomeu D.C."/>
            <person name="Gradia D.F."/>
            <person name="Pavoni D.P."/>
            <person name="Grisard E.C."/>
            <person name="Fantinatti-Garboggini F."/>
            <person name="Marchini F.K."/>
            <person name="Rodrigues-Luiz G.F."/>
            <person name="Wagner G."/>
            <person name="Goldman G.H."/>
            <person name="Fietto J.L."/>
            <person name="Elias M.C."/>
            <person name="Goldman M.H."/>
            <person name="Sagot M.F."/>
            <person name="Pereira M."/>
            <person name="Stoco P.H."/>
            <person name="de Mendonca-Neto R.P."/>
            <person name="Teixeira S.M."/>
            <person name="Maciel T.E."/>
            <person name="de Oliveira Mendes T.A."/>
            <person name="Urmenyi T.P."/>
            <person name="de Souza W."/>
            <person name="Schenkman S."/>
            <person name="de Vasconcelos A.T."/>
        </authorList>
    </citation>
    <scope>NUCLEOTIDE SEQUENCE [LARGE SCALE GENOMIC DNA]</scope>
</reference>
<dbReference type="AlphaFoldDB" id="S9VNX4"/>